<feature type="transmembrane region" description="Helical" evidence="10">
    <location>
        <begin position="85"/>
        <end position="101"/>
    </location>
</feature>
<evidence type="ECO:0000256" key="3">
    <source>
        <dbReference type="ARBA" id="ARBA00021112"/>
    </source>
</evidence>
<accession>A0A4Q7NIS5</accession>
<dbReference type="InterPro" id="IPR045324">
    <property type="entry name" value="Small_multidrug_res"/>
</dbReference>
<keyword evidence="6 9" id="KW-0812">Transmembrane</keyword>
<dbReference type="SUPFAM" id="SSF103481">
    <property type="entry name" value="Multidrug resistance efflux transporter EmrE"/>
    <property type="match status" value="1"/>
</dbReference>
<dbReference type="PANTHER" id="PTHR30561:SF2">
    <property type="entry name" value="SPERMIDINE EXPORT PROTEIN MDTJ"/>
    <property type="match status" value="1"/>
</dbReference>
<dbReference type="GO" id="GO:0015199">
    <property type="term" value="F:amino-acid betaine transmembrane transporter activity"/>
    <property type="evidence" value="ECO:0007669"/>
    <property type="project" value="TreeGrafter"/>
</dbReference>
<evidence type="ECO:0000256" key="7">
    <source>
        <dbReference type="ARBA" id="ARBA00022989"/>
    </source>
</evidence>
<dbReference type="RefSeq" id="WP_130356154.1">
    <property type="nucleotide sequence ID" value="NZ_SGXC01000001.1"/>
</dbReference>
<evidence type="ECO:0000256" key="5">
    <source>
        <dbReference type="ARBA" id="ARBA00022519"/>
    </source>
</evidence>
<evidence type="ECO:0000256" key="10">
    <source>
        <dbReference type="SAM" id="Phobius"/>
    </source>
</evidence>
<feature type="transmembrane region" description="Helical" evidence="10">
    <location>
        <begin position="58"/>
        <end position="79"/>
    </location>
</feature>
<dbReference type="InterPro" id="IPR037185">
    <property type="entry name" value="EmrE-like"/>
</dbReference>
<reference evidence="11 12" key="1">
    <citation type="submission" date="2019-02" db="EMBL/GenBank/DDBJ databases">
        <title>Genomic Encyclopedia of Type Strains, Phase IV (KMG-IV): sequencing the most valuable type-strain genomes for metagenomic binning, comparative biology and taxonomic classification.</title>
        <authorList>
            <person name="Goeker M."/>
        </authorList>
    </citation>
    <scope>NUCLEOTIDE SEQUENCE [LARGE SCALE GENOMIC DNA]</scope>
    <source>
        <strain evidence="11 12">K24</strain>
    </source>
</reference>
<keyword evidence="8 10" id="KW-0472">Membrane</keyword>
<dbReference type="Proteomes" id="UP000292445">
    <property type="component" value="Unassembled WGS sequence"/>
</dbReference>
<keyword evidence="12" id="KW-1185">Reference proteome</keyword>
<evidence type="ECO:0000256" key="4">
    <source>
        <dbReference type="ARBA" id="ARBA00022475"/>
    </source>
</evidence>
<sequence>MRHWFFLAIAIVAEVAGTSFMKWSSIHGHLGGLAAMFVLLGASYYALSLAVTRVPVGLAYAVWEGVGLVAITLVSLAWFGESIGPAKAAGIAAVLGGILLIKRGMTPAADEDIVPALAASR</sequence>
<keyword evidence="7 10" id="KW-1133">Transmembrane helix</keyword>
<gene>
    <name evidence="11" type="ORF">EV675_0850</name>
</gene>
<keyword evidence="4" id="KW-1003">Cell membrane</keyword>
<evidence type="ECO:0000256" key="2">
    <source>
        <dbReference type="ARBA" id="ARBA00011358"/>
    </source>
</evidence>
<evidence type="ECO:0000256" key="8">
    <source>
        <dbReference type="ARBA" id="ARBA00023136"/>
    </source>
</evidence>
<dbReference type="Pfam" id="PF00893">
    <property type="entry name" value="Multi_Drug_Res"/>
    <property type="match status" value="1"/>
</dbReference>
<dbReference type="Gene3D" id="1.10.3730.20">
    <property type="match status" value="1"/>
</dbReference>
<dbReference type="PANTHER" id="PTHR30561">
    <property type="entry name" value="SMR FAMILY PROTON-DEPENDENT DRUG EFFLUX TRANSPORTER SUGE"/>
    <property type="match status" value="1"/>
</dbReference>
<keyword evidence="5" id="KW-0997">Cell inner membrane</keyword>
<comment type="subcellular location">
    <subcellularLocation>
        <location evidence="1">Cell inner membrane</location>
        <topology evidence="1">Multi-pass membrane protein</topology>
    </subcellularLocation>
    <subcellularLocation>
        <location evidence="9">Cell membrane</location>
        <topology evidence="9">Multi-pass membrane protein</topology>
    </subcellularLocation>
</comment>
<dbReference type="AlphaFoldDB" id="A0A4Q7NIS5"/>
<evidence type="ECO:0000256" key="1">
    <source>
        <dbReference type="ARBA" id="ARBA00004429"/>
    </source>
</evidence>
<dbReference type="GO" id="GO:0005886">
    <property type="term" value="C:plasma membrane"/>
    <property type="evidence" value="ECO:0007669"/>
    <property type="project" value="UniProtKB-SubCell"/>
</dbReference>
<proteinExistence type="inferred from homology"/>
<dbReference type="GO" id="GO:0031460">
    <property type="term" value="P:glycine betaine transport"/>
    <property type="evidence" value="ECO:0007669"/>
    <property type="project" value="TreeGrafter"/>
</dbReference>
<evidence type="ECO:0000256" key="6">
    <source>
        <dbReference type="ARBA" id="ARBA00022692"/>
    </source>
</evidence>
<organism evidence="11 12">
    <name type="scientific">Pigmentiphaga kullae</name>
    <dbReference type="NCBI Taxonomy" id="151784"/>
    <lineage>
        <taxon>Bacteria</taxon>
        <taxon>Pseudomonadati</taxon>
        <taxon>Pseudomonadota</taxon>
        <taxon>Betaproteobacteria</taxon>
        <taxon>Burkholderiales</taxon>
        <taxon>Alcaligenaceae</taxon>
        <taxon>Pigmentiphaga</taxon>
    </lineage>
</organism>
<evidence type="ECO:0000313" key="12">
    <source>
        <dbReference type="Proteomes" id="UP000292445"/>
    </source>
</evidence>
<dbReference type="EMBL" id="SGXC01000001">
    <property type="protein sequence ID" value="RZS84829.1"/>
    <property type="molecule type" value="Genomic_DNA"/>
</dbReference>
<protein>
    <recommendedName>
        <fullName evidence="3">Spermidine export protein MdtJ</fullName>
    </recommendedName>
</protein>
<evidence type="ECO:0000256" key="9">
    <source>
        <dbReference type="RuleBase" id="RU003942"/>
    </source>
</evidence>
<dbReference type="GO" id="GO:1903711">
    <property type="term" value="P:spermidine transmembrane transport"/>
    <property type="evidence" value="ECO:0007669"/>
    <property type="project" value="TreeGrafter"/>
</dbReference>
<comment type="caution">
    <text evidence="11">The sequence shown here is derived from an EMBL/GenBank/DDBJ whole genome shotgun (WGS) entry which is preliminary data.</text>
</comment>
<comment type="similarity">
    <text evidence="9">Belongs to the drug/metabolite transporter (DMT) superfamily. Small multidrug resistance (SMR) (TC 2.A.7.1) family.</text>
</comment>
<dbReference type="GO" id="GO:0015220">
    <property type="term" value="F:choline transmembrane transporter activity"/>
    <property type="evidence" value="ECO:0007669"/>
    <property type="project" value="TreeGrafter"/>
</dbReference>
<feature type="transmembrane region" description="Helical" evidence="10">
    <location>
        <begin position="33"/>
        <end position="51"/>
    </location>
</feature>
<evidence type="ECO:0000313" key="11">
    <source>
        <dbReference type="EMBL" id="RZS84829.1"/>
    </source>
</evidence>
<name>A0A4Q7NIS5_9BURK</name>
<comment type="subunit">
    <text evidence="2">Forms a complex with MdtI.</text>
</comment>
<dbReference type="InterPro" id="IPR000390">
    <property type="entry name" value="Small_drug/metabolite_transptr"/>
</dbReference>
<dbReference type="OrthoDB" id="9808638at2"/>
<dbReference type="GO" id="GO:0015297">
    <property type="term" value="F:antiporter activity"/>
    <property type="evidence" value="ECO:0007669"/>
    <property type="project" value="TreeGrafter"/>
</dbReference>